<dbReference type="RefSeq" id="XP_044408979.1">
    <property type="nucleotide sequence ID" value="XM_044553044.1"/>
</dbReference>
<dbReference type="Gramene" id="TraesCS6B02G100800.2">
    <property type="protein sequence ID" value="TraesCS6B02G100800.2"/>
    <property type="gene ID" value="TraesCS6B02G100800"/>
</dbReference>
<dbReference type="SMR" id="A0A3B6PGY9"/>
<name>A0A3B6PGY9_WHEAT</name>
<dbReference type="RefSeq" id="XP_044408975.1">
    <property type="nucleotide sequence ID" value="XM_044553040.1"/>
</dbReference>
<dbReference type="RefSeq" id="XP_044408974.1">
    <property type="nucleotide sequence ID" value="XM_044553039.1"/>
</dbReference>
<dbReference type="Gramene" id="TraesCS6B03G0239700.2">
    <property type="protein sequence ID" value="TraesCS6B03G0239700.2.CDS"/>
    <property type="gene ID" value="TraesCS6B03G0239700"/>
</dbReference>
<dbReference type="PANTHER" id="PTHR35110:SF3">
    <property type="entry name" value="OS08G0360000 PROTEIN"/>
    <property type="match status" value="1"/>
</dbReference>
<protein>
    <submittedName>
        <fullName evidence="2">Uncharacterized protein</fullName>
    </submittedName>
</protein>
<evidence type="ECO:0000256" key="1">
    <source>
        <dbReference type="SAM" id="MobiDB-lite"/>
    </source>
</evidence>
<reference evidence="2" key="2">
    <citation type="submission" date="2018-10" db="UniProtKB">
        <authorList>
            <consortium name="EnsemblPlants"/>
        </authorList>
    </citation>
    <scope>IDENTIFICATION</scope>
</reference>
<gene>
    <name evidence="2" type="primary">LOC123133577</name>
</gene>
<proteinExistence type="predicted"/>
<dbReference type="Gramene" id="TraesPARA_EIv1.0_2019450.1">
    <property type="protein sequence ID" value="TraesPARA_EIv1.0_2019450.1.CDS"/>
    <property type="gene ID" value="TraesPARA_EIv1.0_2019450"/>
</dbReference>
<dbReference type="EnsemblPlants" id="TraesCS6B02G100800.2">
    <property type="protein sequence ID" value="TraesCS6B02G100800.2"/>
    <property type="gene ID" value="TraesCS6B02G100800"/>
</dbReference>
<dbReference type="GeneID" id="123133577"/>
<dbReference type="Gramene" id="TraesRN6B0100233800.2">
    <property type="protein sequence ID" value="TraesRN6B0100233800.2"/>
    <property type="gene ID" value="TraesRN6B0100233800"/>
</dbReference>
<dbReference type="RefSeq" id="XP_044408976.1">
    <property type="nucleotide sequence ID" value="XM_044553041.1"/>
</dbReference>
<feature type="region of interest" description="Disordered" evidence="1">
    <location>
        <begin position="27"/>
        <end position="49"/>
    </location>
</feature>
<organism evidence="2">
    <name type="scientific">Triticum aestivum</name>
    <name type="common">Wheat</name>
    <dbReference type="NCBI Taxonomy" id="4565"/>
    <lineage>
        <taxon>Eukaryota</taxon>
        <taxon>Viridiplantae</taxon>
        <taxon>Streptophyta</taxon>
        <taxon>Embryophyta</taxon>
        <taxon>Tracheophyta</taxon>
        <taxon>Spermatophyta</taxon>
        <taxon>Magnoliopsida</taxon>
        <taxon>Liliopsida</taxon>
        <taxon>Poales</taxon>
        <taxon>Poaceae</taxon>
        <taxon>BOP clade</taxon>
        <taxon>Pooideae</taxon>
        <taxon>Triticodae</taxon>
        <taxon>Triticeae</taxon>
        <taxon>Triticinae</taxon>
        <taxon>Triticum</taxon>
    </lineage>
</organism>
<dbReference type="RefSeq" id="XP_044408977.1">
    <property type="nucleotide sequence ID" value="XM_044553042.1"/>
</dbReference>
<dbReference type="RefSeq" id="XP_044408978.1">
    <property type="nucleotide sequence ID" value="XM_044553043.1"/>
</dbReference>
<reference evidence="2" key="1">
    <citation type="submission" date="2018-08" db="EMBL/GenBank/DDBJ databases">
        <authorList>
            <person name="Rossello M."/>
        </authorList>
    </citation>
    <scope>NUCLEOTIDE SEQUENCE [LARGE SCALE GENOMIC DNA]</scope>
    <source>
        <strain evidence="2">cv. Chinese Spring</strain>
    </source>
</reference>
<dbReference type="Proteomes" id="UP000019116">
    <property type="component" value="Chromosome 6B"/>
</dbReference>
<dbReference type="Gramene" id="TraesSYM6B03G03397390.1">
    <property type="protein sequence ID" value="TraesSYM6B03G03397390.1"/>
    <property type="gene ID" value="TraesSYM6B03G03397390"/>
</dbReference>
<sequence length="207" mass="23486">MVGSSVVYTSCRPSSCTRPASFLHHPADQAHLGDQPGLLPDGSGDGNSSHLKGCGERCVGAEMFATVARWAEKKGKPKMAPIELTTTAEQAQSITRTIFDVVKEHGPLTISDVWEHVTDVGPRGLTSKRQMKIMLRWMREKQKLRLISDHDGPHKQFLYTTWFTNPKNAPQRPKRELNRESLVAAWTRRRKRCMRWCCGRPRMVEHV</sequence>
<keyword evidence="3" id="KW-1185">Reference proteome</keyword>
<dbReference type="PANTHER" id="PTHR35110">
    <property type="entry name" value="EXPRESSED PROTEIN"/>
    <property type="match status" value="1"/>
</dbReference>
<evidence type="ECO:0000313" key="2">
    <source>
        <dbReference type="EnsemblPlants" id="TraesCS6B02G100800.2"/>
    </source>
</evidence>
<evidence type="ECO:0000313" key="3">
    <source>
        <dbReference type="Proteomes" id="UP000019116"/>
    </source>
</evidence>
<accession>A0A3B6PGY9</accession>
<dbReference type="AlphaFoldDB" id="A0A3B6PGY9"/>
<dbReference type="OrthoDB" id="1938190at2759"/>